<dbReference type="GO" id="GO:0005681">
    <property type="term" value="C:spliceosomal complex"/>
    <property type="evidence" value="ECO:0007669"/>
    <property type="project" value="UniProtKB-KW"/>
</dbReference>
<feature type="region of interest" description="Disordered" evidence="8">
    <location>
        <begin position="189"/>
        <end position="208"/>
    </location>
</feature>
<dbReference type="Pfam" id="PF03371">
    <property type="entry name" value="PRP38"/>
    <property type="match status" value="1"/>
</dbReference>
<dbReference type="EMBL" id="QEAM01000098">
    <property type="protein sequence ID" value="TPX46645.1"/>
    <property type="molecule type" value="Genomic_DNA"/>
</dbReference>
<dbReference type="STRING" id="286115.A0A507D5R3"/>
<evidence type="ECO:0000256" key="7">
    <source>
        <dbReference type="RuleBase" id="RU367025"/>
    </source>
</evidence>
<sequence length="372" mass="43994">MELLTAFPMDFESGIDKKSKKLETIGNETTMNLNTMLHSNILASNYFKNLYDYKTWSEVMSEIKNEVTSLEPFLKGTIPSTAFCVLYKLWTLRLTVKQLQNMITSTTSPYARAIAFLYLRYVCKADQLWEWFEPYLEDDEEVTVEGGPRPRTTTIGKMVNDLLTQQKWVGTVLPRIPVPIARDIEKKLKERQSQTKANNEGADDDDYVMEDPKHATAEDSSRSSPRPRSDADGHRSPPPLRSRDSRSRSPIQPARRDRSRDRERSRDKREYNGRDYRAGFRDRDIESGSSRRDDYDGRDRRGDSRDRHLDRRDRDYDRRDYYRRDRDRYDGRRSPSPRHIDREEEELRRKRAEAESKRRAQERLESLKKIYG</sequence>
<evidence type="ECO:0000313" key="9">
    <source>
        <dbReference type="EMBL" id="TPX46645.1"/>
    </source>
</evidence>
<comment type="subcellular location">
    <subcellularLocation>
        <location evidence="1 7">Nucleus</location>
    </subcellularLocation>
</comment>
<accession>A0A507D5R3</accession>
<organism evidence="9 12">
    <name type="scientific">Synchytrium endobioticum</name>
    <dbReference type="NCBI Taxonomy" id="286115"/>
    <lineage>
        <taxon>Eukaryota</taxon>
        <taxon>Fungi</taxon>
        <taxon>Fungi incertae sedis</taxon>
        <taxon>Chytridiomycota</taxon>
        <taxon>Chytridiomycota incertae sedis</taxon>
        <taxon>Chytridiomycetes</taxon>
        <taxon>Synchytriales</taxon>
        <taxon>Synchytriaceae</taxon>
        <taxon>Synchytrium</taxon>
    </lineage>
</organism>
<comment type="caution">
    <text evidence="9">The sequence shown here is derived from an EMBL/GenBank/DDBJ whole genome shotgun (WGS) entry which is preliminary data.</text>
</comment>
<evidence type="ECO:0000256" key="2">
    <source>
        <dbReference type="ARBA" id="ARBA00006164"/>
    </source>
</evidence>
<keyword evidence="5 7" id="KW-0508">mRNA splicing</keyword>
<dbReference type="InterPro" id="IPR005037">
    <property type="entry name" value="PRP38"/>
</dbReference>
<feature type="compositionally biased region" description="Basic and acidic residues" evidence="8">
    <location>
        <begin position="213"/>
        <end position="247"/>
    </location>
</feature>
<evidence type="ECO:0000256" key="6">
    <source>
        <dbReference type="ARBA" id="ARBA00023242"/>
    </source>
</evidence>
<gene>
    <name evidence="9" type="ORF">SeLEV6574_g03122</name>
    <name evidence="10" type="ORF">SeMB42_g02332</name>
</gene>
<keyword evidence="6 7" id="KW-0539">Nucleus</keyword>
<evidence type="ECO:0000256" key="1">
    <source>
        <dbReference type="ARBA" id="ARBA00004123"/>
    </source>
</evidence>
<evidence type="ECO:0000313" key="12">
    <source>
        <dbReference type="Proteomes" id="UP000320475"/>
    </source>
</evidence>
<feature type="region of interest" description="Disordered" evidence="8">
    <location>
        <begin position="213"/>
        <end position="372"/>
    </location>
</feature>
<proteinExistence type="inferred from homology"/>
<evidence type="ECO:0000256" key="5">
    <source>
        <dbReference type="ARBA" id="ARBA00023187"/>
    </source>
</evidence>
<keyword evidence="11" id="KW-1185">Reference proteome</keyword>
<keyword evidence="3 7" id="KW-0507">mRNA processing</keyword>
<dbReference type="OrthoDB" id="3881at2759"/>
<protein>
    <recommendedName>
        <fullName evidence="7">Pre-mRNA-splicing factor 38</fullName>
    </recommendedName>
</protein>
<comment type="similarity">
    <text evidence="2 7">Belongs to the PRP38 family.</text>
</comment>
<comment type="function">
    <text evidence="7">Required for pre-mRNA splicing.</text>
</comment>
<keyword evidence="4 7" id="KW-0747">Spliceosome</keyword>
<dbReference type="EMBL" id="QEAN01000070">
    <property type="protein sequence ID" value="TPX50219.1"/>
    <property type="molecule type" value="Genomic_DNA"/>
</dbReference>
<evidence type="ECO:0000256" key="4">
    <source>
        <dbReference type="ARBA" id="ARBA00022728"/>
    </source>
</evidence>
<evidence type="ECO:0000313" key="10">
    <source>
        <dbReference type="EMBL" id="TPX50219.1"/>
    </source>
</evidence>
<dbReference type="Proteomes" id="UP000317494">
    <property type="component" value="Unassembled WGS sequence"/>
</dbReference>
<dbReference type="AlphaFoldDB" id="A0A507D5R3"/>
<dbReference type="PANTHER" id="PTHR23142">
    <property type="entry name" value="PRE-MRNA-SPLICING FACTOR 38A-RELATED"/>
    <property type="match status" value="1"/>
</dbReference>
<dbReference type="GO" id="GO:0000398">
    <property type="term" value="P:mRNA splicing, via spliceosome"/>
    <property type="evidence" value="ECO:0007669"/>
    <property type="project" value="UniProtKB-UniRule"/>
</dbReference>
<dbReference type="VEuPathDB" id="FungiDB:SeMB42_g02332"/>
<reference evidence="11 12" key="1">
    <citation type="journal article" date="2019" name="Sci. Rep.">
        <title>Comparative genomics of chytrid fungi reveal insights into the obligate biotrophic and pathogenic lifestyle of Synchytrium endobioticum.</title>
        <authorList>
            <person name="van de Vossenberg B.T.L.H."/>
            <person name="Warris S."/>
            <person name="Nguyen H.D.T."/>
            <person name="van Gent-Pelzer M.P.E."/>
            <person name="Joly D.L."/>
            <person name="van de Geest H.C."/>
            <person name="Bonants P.J.M."/>
            <person name="Smith D.S."/>
            <person name="Levesque C.A."/>
            <person name="van der Lee T.A.J."/>
        </authorList>
    </citation>
    <scope>NUCLEOTIDE SEQUENCE [LARGE SCALE GENOMIC DNA]</scope>
    <source>
        <strain evidence="9 12">LEV6574</strain>
        <strain evidence="10 11">MB42</strain>
    </source>
</reference>
<dbReference type="Proteomes" id="UP000320475">
    <property type="component" value="Unassembled WGS sequence"/>
</dbReference>
<evidence type="ECO:0000313" key="11">
    <source>
        <dbReference type="Proteomes" id="UP000317494"/>
    </source>
</evidence>
<feature type="compositionally biased region" description="Basic and acidic residues" evidence="8">
    <location>
        <begin position="254"/>
        <end position="372"/>
    </location>
</feature>
<evidence type="ECO:0000256" key="8">
    <source>
        <dbReference type="SAM" id="MobiDB-lite"/>
    </source>
</evidence>
<name>A0A507D5R3_9FUNG</name>
<evidence type="ECO:0000256" key="3">
    <source>
        <dbReference type="ARBA" id="ARBA00022664"/>
    </source>
</evidence>